<dbReference type="Pfam" id="PF01494">
    <property type="entry name" value="FAD_binding_3"/>
    <property type="match status" value="1"/>
</dbReference>
<dbReference type="Pfam" id="PF06314">
    <property type="entry name" value="ADC"/>
    <property type="match status" value="1"/>
</dbReference>
<dbReference type="SUPFAM" id="SSF51905">
    <property type="entry name" value="FAD/NAD(P)-binding domain"/>
    <property type="match status" value="1"/>
</dbReference>
<keyword evidence="10" id="KW-1185">Reference proteome</keyword>
<feature type="compositionally biased region" description="Polar residues" evidence="6">
    <location>
        <begin position="8"/>
        <end position="21"/>
    </location>
</feature>
<sequence>MVDEHQADVTNSTDVEQQANGHVNGDEAADSTSRQDALISLRVIIVGAGIGGLVAALALRREGHEVVLLEQSRFAQELGAAVHLAPNSNGVLRRLGIKAEDFGANTMNFFSEYTGDGTHVRTMPSMPQMWQHPWHLAHRVRLHDTLKQSAISEDGPGRPAQLLTSNRVVSIDCAKGIVTTKDGTEHRGDVIIGADGVHSVTRLSIPNWNGKAPFDSGKSAFRFMMPTSAAAEDPVTSKFTEKKGELFMVIAEDRRVVIYPTNNNEELNFVCIHPSNETNASGDWNNETSVEKLLHVFRDFDPSVRALLCKATPTTLRIWNLVDMEKLPSFVNDRLALVGDAAHPFLPHQGQGAGMAIEDGMSLAVMLSDLESRDEIPDRLKLYNEARYERAHNIQHFTRLVGQDEKDRTEKLDMFRYTMYNFGHDEWDASMQRLREWRWSQRPAYWRQPIAFGPMPGPRQSHTGTFRDGSNSTSVTASIRFKTSRTNLQNLFPPGRKGLSFKSPGTFAFASITTTTLDKMEWLGGSGYSFWALWIHGVQYTKKDGSVMSGSYLPIMFENLTDPIVSGREELGMPKLFSDIDVQRSDNTYEIKTSWRGATWGTFKLSNLKETDASQSAGGVSGDVDEAQFMYRYMPTVSHEERGQKPAEEYFAAVHLAEESPAPKVTRCFETSKAEIALDACDWKRLPTLRHIIERLVEVPVYEVVGAKVVEAVGVGDLRSCRRIE</sequence>
<gene>
    <name evidence="9" type="ORF">H2200_010822</name>
</gene>
<keyword evidence="7" id="KW-0812">Transmembrane</keyword>
<protein>
    <recommendedName>
        <fullName evidence="8">FAD-binding domain-containing protein</fullName>
    </recommendedName>
</protein>
<evidence type="ECO:0000256" key="7">
    <source>
        <dbReference type="SAM" id="Phobius"/>
    </source>
</evidence>
<name>A0AA38X0W4_9EURO</name>
<keyword evidence="7" id="KW-1133">Transmembrane helix</keyword>
<evidence type="ECO:0000256" key="4">
    <source>
        <dbReference type="ARBA" id="ARBA00023002"/>
    </source>
</evidence>
<keyword evidence="5" id="KW-0503">Monooxygenase</keyword>
<dbReference type="InterPro" id="IPR050493">
    <property type="entry name" value="FAD-dep_Monooxygenase_BioMet"/>
</dbReference>
<dbReference type="InterPro" id="IPR036188">
    <property type="entry name" value="FAD/NAD-bd_sf"/>
</dbReference>
<keyword evidence="2" id="KW-0285">Flavoprotein</keyword>
<keyword evidence="3" id="KW-0274">FAD</keyword>
<keyword evidence="4" id="KW-0560">Oxidoreductase</keyword>
<comment type="similarity">
    <text evidence="1">Belongs to the paxM FAD-dependent monooxygenase family.</text>
</comment>
<dbReference type="Proteomes" id="UP001172673">
    <property type="component" value="Unassembled WGS sequence"/>
</dbReference>
<evidence type="ECO:0000313" key="10">
    <source>
        <dbReference type="Proteomes" id="UP001172673"/>
    </source>
</evidence>
<dbReference type="GO" id="GO:0016829">
    <property type="term" value="F:lyase activity"/>
    <property type="evidence" value="ECO:0007669"/>
    <property type="project" value="InterPro"/>
</dbReference>
<dbReference type="InterPro" id="IPR023375">
    <property type="entry name" value="ADC_dom_sf"/>
</dbReference>
<evidence type="ECO:0000256" key="3">
    <source>
        <dbReference type="ARBA" id="ARBA00022827"/>
    </source>
</evidence>
<accession>A0AA38X0W4</accession>
<evidence type="ECO:0000256" key="5">
    <source>
        <dbReference type="ARBA" id="ARBA00023033"/>
    </source>
</evidence>
<dbReference type="AlphaFoldDB" id="A0AA38X0W4"/>
<dbReference type="EMBL" id="JAPDRK010000018">
    <property type="protein sequence ID" value="KAJ9604708.1"/>
    <property type="molecule type" value="Genomic_DNA"/>
</dbReference>
<evidence type="ECO:0000256" key="6">
    <source>
        <dbReference type="SAM" id="MobiDB-lite"/>
    </source>
</evidence>
<feature type="region of interest" description="Disordered" evidence="6">
    <location>
        <begin position="1"/>
        <end position="31"/>
    </location>
</feature>
<dbReference type="SUPFAM" id="SSF54373">
    <property type="entry name" value="FAD-linked reductases, C-terminal domain"/>
    <property type="match status" value="1"/>
</dbReference>
<feature type="transmembrane region" description="Helical" evidence="7">
    <location>
        <begin position="39"/>
        <end position="59"/>
    </location>
</feature>
<dbReference type="GO" id="GO:0071949">
    <property type="term" value="F:FAD binding"/>
    <property type="evidence" value="ECO:0007669"/>
    <property type="project" value="InterPro"/>
</dbReference>
<dbReference type="InterPro" id="IPR010451">
    <property type="entry name" value="Acetoacetate_decarboxylase"/>
</dbReference>
<dbReference type="SUPFAM" id="SSF160104">
    <property type="entry name" value="Acetoacetate decarboxylase-like"/>
    <property type="match status" value="1"/>
</dbReference>
<reference evidence="9" key="1">
    <citation type="submission" date="2022-10" db="EMBL/GenBank/DDBJ databases">
        <title>Culturing micro-colonial fungi from biological soil crusts in the Mojave desert and describing Neophaeococcomyces mojavensis, and introducing the new genera and species Taxawa tesnikishii.</title>
        <authorList>
            <person name="Kurbessoian T."/>
            <person name="Stajich J.E."/>
        </authorList>
    </citation>
    <scope>NUCLEOTIDE SEQUENCE</scope>
    <source>
        <strain evidence="9">TK_41</strain>
    </source>
</reference>
<dbReference type="InterPro" id="IPR002938">
    <property type="entry name" value="FAD-bd"/>
</dbReference>
<feature type="domain" description="FAD-binding" evidence="8">
    <location>
        <begin position="42"/>
        <end position="396"/>
    </location>
</feature>
<organism evidence="9 10">
    <name type="scientific">Cladophialophora chaetospira</name>
    <dbReference type="NCBI Taxonomy" id="386627"/>
    <lineage>
        <taxon>Eukaryota</taxon>
        <taxon>Fungi</taxon>
        <taxon>Dikarya</taxon>
        <taxon>Ascomycota</taxon>
        <taxon>Pezizomycotina</taxon>
        <taxon>Eurotiomycetes</taxon>
        <taxon>Chaetothyriomycetidae</taxon>
        <taxon>Chaetothyriales</taxon>
        <taxon>Herpotrichiellaceae</taxon>
        <taxon>Cladophialophora</taxon>
    </lineage>
</organism>
<comment type="caution">
    <text evidence="9">The sequence shown here is derived from an EMBL/GenBank/DDBJ whole genome shotgun (WGS) entry which is preliminary data.</text>
</comment>
<evidence type="ECO:0000259" key="8">
    <source>
        <dbReference type="Pfam" id="PF01494"/>
    </source>
</evidence>
<dbReference type="Gene3D" id="2.40.400.10">
    <property type="entry name" value="Acetoacetate decarboxylase-like"/>
    <property type="match status" value="1"/>
</dbReference>
<keyword evidence="7" id="KW-0472">Membrane</keyword>
<dbReference type="PRINTS" id="PR00420">
    <property type="entry name" value="RNGMNOXGNASE"/>
</dbReference>
<dbReference type="GO" id="GO:0004497">
    <property type="term" value="F:monooxygenase activity"/>
    <property type="evidence" value="ECO:0007669"/>
    <property type="project" value="UniProtKB-KW"/>
</dbReference>
<dbReference type="PANTHER" id="PTHR13789:SF261">
    <property type="entry name" value="HYDROXYLASE, PUTATIVE (AFU_ORTHOLOGUE AFUA_7G00590)-RELATED"/>
    <property type="match status" value="1"/>
</dbReference>
<evidence type="ECO:0000256" key="2">
    <source>
        <dbReference type="ARBA" id="ARBA00022630"/>
    </source>
</evidence>
<evidence type="ECO:0000256" key="1">
    <source>
        <dbReference type="ARBA" id="ARBA00007992"/>
    </source>
</evidence>
<dbReference type="PANTHER" id="PTHR13789">
    <property type="entry name" value="MONOOXYGENASE"/>
    <property type="match status" value="1"/>
</dbReference>
<proteinExistence type="inferred from homology"/>
<evidence type="ECO:0000313" key="9">
    <source>
        <dbReference type="EMBL" id="KAJ9604708.1"/>
    </source>
</evidence>
<dbReference type="Gene3D" id="3.50.50.60">
    <property type="entry name" value="FAD/NAD(P)-binding domain"/>
    <property type="match status" value="1"/>
</dbReference>